<dbReference type="InterPro" id="IPR003718">
    <property type="entry name" value="OsmC/Ohr_fam"/>
</dbReference>
<dbReference type="AlphaFoldDB" id="A0A1H3I682"/>
<dbReference type="InterPro" id="IPR015946">
    <property type="entry name" value="KH_dom-like_a/b"/>
</dbReference>
<evidence type="ECO:0000313" key="1">
    <source>
        <dbReference type="EMBL" id="SDY23236.1"/>
    </source>
</evidence>
<keyword evidence="2" id="KW-1185">Reference proteome</keyword>
<name>A0A1H3I682_9FIRM</name>
<dbReference type="PANTHER" id="PTHR34352">
    <property type="entry name" value="PROTEIN YHFA"/>
    <property type="match status" value="1"/>
</dbReference>
<dbReference type="OrthoDB" id="9804010at2"/>
<dbReference type="PANTHER" id="PTHR34352:SF1">
    <property type="entry name" value="PROTEIN YHFA"/>
    <property type="match status" value="1"/>
</dbReference>
<dbReference type="EMBL" id="FNPV01000001">
    <property type="protein sequence ID" value="SDY23236.1"/>
    <property type="molecule type" value="Genomic_DNA"/>
</dbReference>
<gene>
    <name evidence="1" type="ORF">SAMN05192546_10131</name>
</gene>
<dbReference type="InterPro" id="IPR036102">
    <property type="entry name" value="OsmC/Ohrsf"/>
</dbReference>
<reference evidence="1 2" key="1">
    <citation type="submission" date="2016-10" db="EMBL/GenBank/DDBJ databases">
        <authorList>
            <person name="de Groot N.N."/>
        </authorList>
    </citation>
    <scope>NUCLEOTIDE SEQUENCE [LARGE SCALE GENOMIC DNA]</scope>
    <source>
        <strain evidence="1 2">APO</strain>
    </source>
</reference>
<dbReference type="Gene3D" id="3.30.300.20">
    <property type="match status" value="1"/>
</dbReference>
<dbReference type="RefSeq" id="WP_093309675.1">
    <property type="nucleotide sequence ID" value="NZ_FNPV01000001.1"/>
</dbReference>
<organism evidence="1 2">
    <name type="scientific">Tindallia californiensis</name>
    <dbReference type="NCBI Taxonomy" id="159292"/>
    <lineage>
        <taxon>Bacteria</taxon>
        <taxon>Bacillati</taxon>
        <taxon>Bacillota</taxon>
        <taxon>Clostridia</taxon>
        <taxon>Peptostreptococcales</taxon>
        <taxon>Tindalliaceae</taxon>
        <taxon>Tindallia</taxon>
    </lineage>
</organism>
<proteinExistence type="predicted"/>
<dbReference type="Pfam" id="PF02566">
    <property type="entry name" value="OsmC"/>
    <property type="match status" value="1"/>
</dbReference>
<dbReference type="SUPFAM" id="SSF82784">
    <property type="entry name" value="OsmC-like"/>
    <property type="match status" value="1"/>
</dbReference>
<dbReference type="Proteomes" id="UP000199230">
    <property type="component" value="Unassembled WGS sequence"/>
</dbReference>
<protein>
    <submittedName>
        <fullName evidence="1">Putative redox protein</fullName>
    </submittedName>
</protein>
<dbReference type="STRING" id="159292.SAMN05192546_10131"/>
<accession>A0A1H3I682</accession>
<sequence>MDQKVECTWVDNLVFDANLDGHHVIMDASPEVGGEDKGARPKPLLLASLAGCTGIDVVSILKKMRVDFEGFRMEVTANLTEEHPKIYDKMLVTYYFKGKNLPMDKLEKAVQLSEEKYCGVSAMLKKAGLIEYKIIIE</sequence>
<evidence type="ECO:0000313" key="2">
    <source>
        <dbReference type="Proteomes" id="UP000199230"/>
    </source>
</evidence>